<protein>
    <recommendedName>
        <fullName evidence="3">Lipopolysaccharide biosynthesis protein</fullName>
    </recommendedName>
</protein>
<evidence type="ECO:0000313" key="2">
    <source>
        <dbReference type="Proteomes" id="UP000243985"/>
    </source>
</evidence>
<gene>
    <name evidence="1" type="ORF">C8P65_104130</name>
</gene>
<accession>A0A2T5XVQ6</accession>
<organism evidence="1 2">
    <name type="scientific">Capnocytophaga leadbetteri</name>
    <dbReference type="NCBI Taxonomy" id="327575"/>
    <lineage>
        <taxon>Bacteria</taxon>
        <taxon>Pseudomonadati</taxon>
        <taxon>Bacteroidota</taxon>
        <taxon>Flavobacteriia</taxon>
        <taxon>Flavobacteriales</taxon>
        <taxon>Flavobacteriaceae</taxon>
        <taxon>Capnocytophaga</taxon>
    </lineage>
</organism>
<name>A0A2T5XVQ6_9FLAO</name>
<reference evidence="1 2" key="1">
    <citation type="submission" date="2018-04" db="EMBL/GenBank/DDBJ databases">
        <title>Genomic Encyclopedia of Archaeal and Bacterial Type Strains, Phase II (KMG-II): from individual species to whole genera.</title>
        <authorList>
            <person name="Goeker M."/>
        </authorList>
    </citation>
    <scope>NUCLEOTIDE SEQUENCE [LARGE SCALE GENOMIC DNA]</scope>
    <source>
        <strain evidence="1 2">DSM 22902</strain>
    </source>
</reference>
<sequence length="341" mass="40179">MNINKITDNTPDVSDKKIILIMPPDFGVYQVIEQNLRYMGFEQVTVISPLFRYKTKDRILNFIQKTFLGNKDYKKQLIDDYYTAEVSQTLSSFAPKSIDYAIVIRPDKLDLKTIEKIHNTAHKVVAYQWDGLARFPKVFKIINQFERFFVFDLEDYHLYKDRYPNLLPCTNFYFDIPEEEVTLNSKEVLYVGAYMKDRIQSLIRVVDALSQYDLKLNINLFYGRKTPPFSHPHLSFFSKGISYAENLKTTKKAAILLDIKTVEHNGLSFRIFEAIKYQKKLITDNKSIKLHDFYHPNNFYVVENDSFEGLADFLESDFVPLSEEIKQKYSFSNWVKYALQI</sequence>
<dbReference type="AlphaFoldDB" id="A0A2T5XVQ6"/>
<evidence type="ECO:0000313" key="1">
    <source>
        <dbReference type="EMBL" id="PTX07439.1"/>
    </source>
</evidence>
<proteinExistence type="predicted"/>
<dbReference type="EMBL" id="QBKG01000004">
    <property type="protein sequence ID" value="PTX07439.1"/>
    <property type="molecule type" value="Genomic_DNA"/>
</dbReference>
<evidence type="ECO:0008006" key="3">
    <source>
        <dbReference type="Google" id="ProtNLM"/>
    </source>
</evidence>
<comment type="caution">
    <text evidence="1">The sequence shown here is derived from an EMBL/GenBank/DDBJ whole genome shotgun (WGS) entry which is preliminary data.</text>
</comment>
<dbReference type="Proteomes" id="UP000243985">
    <property type="component" value="Unassembled WGS sequence"/>
</dbReference>
<dbReference type="GeneID" id="84580484"/>
<dbReference type="RefSeq" id="WP_107781937.1">
    <property type="nucleotide sequence ID" value="NZ_QBKG01000004.1"/>
</dbReference>